<proteinExistence type="predicted"/>
<dbReference type="Pfam" id="PF17874">
    <property type="entry name" value="TPR_MalT"/>
    <property type="match status" value="1"/>
</dbReference>
<feature type="domain" description="CHAT" evidence="1">
    <location>
        <begin position="98"/>
        <end position="329"/>
    </location>
</feature>
<reference evidence="4 5" key="1">
    <citation type="submission" date="2018-03" db="EMBL/GenBank/DDBJ databases">
        <title>Draft Genome Sequences of the Obligatory Marine Myxobacteria Enhygromyxa salina SWB005.</title>
        <authorList>
            <person name="Poehlein A."/>
            <person name="Moghaddam J.A."/>
            <person name="Harms H."/>
            <person name="Alanjari M."/>
            <person name="Koenig G.M."/>
            <person name="Daniel R."/>
            <person name="Schaeberle T.F."/>
        </authorList>
    </citation>
    <scope>NUCLEOTIDE SEQUENCE [LARGE SCALE GENOMIC DNA]</scope>
    <source>
        <strain evidence="4 5">SWB005</strain>
    </source>
</reference>
<dbReference type="SMART" id="SM00028">
    <property type="entry name" value="TPR"/>
    <property type="match status" value="3"/>
</dbReference>
<dbReference type="Proteomes" id="UP000237968">
    <property type="component" value="Unassembled WGS sequence"/>
</dbReference>
<dbReference type="Gene3D" id="1.25.40.10">
    <property type="entry name" value="Tetratricopeptide repeat domain"/>
    <property type="match status" value="2"/>
</dbReference>
<dbReference type="InterPro" id="IPR041664">
    <property type="entry name" value="AAA_16"/>
</dbReference>
<dbReference type="InterPro" id="IPR024983">
    <property type="entry name" value="CHAT_dom"/>
</dbReference>
<protein>
    <submittedName>
        <fullName evidence="4">CHAT domain protein</fullName>
    </submittedName>
</protein>
<dbReference type="InterPro" id="IPR019734">
    <property type="entry name" value="TPR_rpt"/>
</dbReference>
<organism evidence="4 5">
    <name type="scientific">Enhygromyxa salina</name>
    <dbReference type="NCBI Taxonomy" id="215803"/>
    <lineage>
        <taxon>Bacteria</taxon>
        <taxon>Pseudomonadati</taxon>
        <taxon>Myxococcota</taxon>
        <taxon>Polyangia</taxon>
        <taxon>Nannocystales</taxon>
        <taxon>Nannocystaceae</taxon>
        <taxon>Enhygromyxa</taxon>
    </lineage>
</organism>
<dbReference type="PANTHER" id="PTHR10098">
    <property type="entry name" value="RAPSYN-RELATED"/>
    <property type="match status" value="1"/>
</dbReference>
<dbReference type="Gene3D" id="3.40.50.300">
    <property type="entry name" value="P-loop containing nucleotide triphosphate hydrolases"/>
    <property type="match status" value="1"/>
</dbReference>
<evidence type="ECO:0000313" key="5">
    <source>
        <dbReference type="Proteomes" id="UP000237968"/>
    </source>
</evidence>
<dbReference type="RefSeq" id="WP_181197321.1">
    <property type="nucleotide sequence ID" value="NZ_PVNK01000033.1"/>
</dbReference>
<feature type="domain" description="Orc1-like AAA ATPase" evidence="2">
    <location>
        <begin position="382"/>
        <end position="502"/>
    </location>
</feature>
<dbReference type="InterPro" id="IPR027417">
    <property type="entry name" value="P-loop_NTPase"/>
</dbReference>
<evidence type="ECO:0000259" key="1">
    <source>
        <dbReference type="Pfam" id="PF12770"/>
    </source>
</evidence>
<feature type="domain" description="MalT-like TPR region" evidence="3">
    <location>
        <begin position="868"/>
        <end position="1166"/>
    </location>
</feature>
<name>A0A2S9YHN6_9BACT</name>
<dbReference type="InterPro" id="IPR041617">
    <property type="entry name" value="TPR_MalT"/>
</dbReference>
<dbReference type="SUPFAM" id="SSF52540">
    <property type="entry name" value="P-loop containing nucleoside triphosphate hydrolases"/>
    <property type="match status" value="1"/>
</dbReference>
<accession>A0A2S9YHN6</accession>
<gene>
    <name evidence="4" type="ORF">ENSA5_06300</name>
</gene>
<dbReference type="SUPFAM" id="SSF48452">
    <property type="entry name" value="TPR-like"/>
    <property type="match status" value="3"/>
</dbReference>
<dbReference type="InterPro" id="IPR011990">
    <property type="entry name" value="TPR-like_helical_dom_sf"/>
</dbReference>
<sequence>MTTAHLHLTNDRRELALRIGDKPENRRPFGQAAVDELSELTRRYDRAVKLREAAEFVAIGRQLATWLEGSQGWVSDLRELSAPLIFEIATPKQVEPRDRVLLDAPWELLHDENDFWARDISVGYTPLRRVGKIGEIVGPREGAFSVLFMAASPAGVSELDFEHEEALILDATEKLGIDLFVEETGTAAELSLQAARLGSDDAHALHVVHISCHGHNSPEPVLALEDETGALERTSARQLFDALGAMARNLALLFVSACSTAAGGGFTRDQDSVALALARAGFPAVLGWAAPVGDYAATTFASKLYERLALGDPLEEAVVRARLVLLARRIPNPDWHLARLFLGPAGGGQLARPRGARRKQLPIHSGFLAGDRRLPVAGPEVFVGRRTLLQRCVRQLRSPDHAGVLLHGPGNIGKSSLAARVVDRMCHHDTVVVHGRFDGRNLIETIHDSLGTRVESWYREWSLRVEDELDAALRDLLDGVLGEAGGARPMLLVLDDFEQLLERRPGALHVVQASVVATMSAILHAFRHATTRSRLLLTSRYRFTLLDRSGRELTSALATVPLTAFTRSDAIKRCRREPRLVTDDDLRLRCAASCRGNPAVLALLLKRAGIDPSGCKRVLEEIEGLHEHDPNDEELADLLGDIAINDLLDSLAEGDRELLRRALVFQIPLPLTAAAILASAGEACNGDGERLIAWGVWEELADIGDGGRAFVVTNCVRAVAIRGLDDEQLKLQPETARSLVALLARHWAPVRNHVGDPAKMRAGYELVELASKTSNWDVASSFGQLALAWVARSRPVQVARSYARDLVQRLEAADAPPNPLLYEIAARIHQLGDDGEFHHHCLVAALSALENTAQYSRDDHSRANYNLAMSMARRGRVQEAEVCLRKALKLLEGSQSERDRAIITGRLGDILVIQGRFAEALTIREEIELPIYLRSGDLRSWALTKVNIADILERQGQPDAAIRILKSEALPTLKRLRCVREAAICMGKLAMILTKRGDMRSADHVWRMQIETFERLGDLREVAIAWGMIADTHREMEQLDEALHIHRSKQLPIAERTGDLSMKAGVMGRIAHVLRAKGDLSGALQIRLEQEIPAYETLGDERERAIALHNVAQIYRDQGDFDEALRVLDSLLPIYDRLRTPAGRAGTMSEIADILQHRGDRDEALKMYLEEIIPTYQKLKYARDEAIAHGRVGNIYQKTDKLDEALSVLSP</sequence>
<evidence type="ECO:0000313" key="4">
    <source>
        <dbReference type="EMBL" id="PRQ04625.1"/>
    </source>
</evidence>
<keyword evidence="5" id="KW-1185">Reference proteome</keyword>
<comment type="caution">
    <text evidence="4">The sequence shown here is derived from an EMBL/GenBank/DDBJ whole genome shotgun (WGS) entry which is preliminary data.</text>
</comment>
<dbReference type="Pfam" id="PF13191">
    <property type="entry name" value="AAA_16"/>
    <property type="match status" value="1"/>
</dbReference>
<dbReference type="Pfam" id="PF12770">
    <property type="entry name" value="CHAT"/>
    <property type="match status" value="1"/>
</dbReference>
<dbReference type="PANTHER" id="PTHR10098:SF108">
    <property type="entry name" value="TETRATRICOPEPTIDE REPEAT PROTEIN 28"/>
    <property type="match status" value="1"/>
</dbReference>
<dbReference type="AlphaFoldDB" id="A0A2S9YHN6"/>
<dbReference type="EMBL" id="PVNK01000033">
    <property type="protein sequence ID" value="PRQ04625.1"/>
    <property type="molecule type" value="Genomic_DNA"/>
</dbReference>
<evidence type="ECO:0000259" key="2">
    <source>
        <dbReference type="Pfam" id="PF13191"/>
    </source>
</evidence>
<evidence type="ECO:0000259" key="3">
    <source>
        <dbReference type="Pfam" id="PF17874"/>
    </source>
</evidence>